<dbReference type="AlphaFoldDB" id="A0AAW1T2K6"/>
<feature type="transmembrane region" description="Helical" evidence="6">
    <location>
        <begin position="568"/>
        <end position="588"/>
    </location>
</feature>
<keyword evidence="4 6" id="KW-0472">Membrane</keyword>
<feature type="domain" description="ABC-2 type transporter transmembrane" evidence="7">
    <location>
        <begin position="480"/>
        <end position="690"/>
    </location>
</feature>
<feature type="transmembrane region" description="Helical" evidence="6">
    <location>
        <begin position="33"/>
        <end position="53"/>
    </location>
</feature>
<name>A0AAW1T2K6_9CHLO</name>
<gene>
    <name evidence="8" type="ORF">WJX84_003150</name>
</gene>
<dbReference type="Proteomes" id="UP001485043">
    <property type="component" value="Unassembled WGS sequence"/>
</dbReference>
<keyword evidence="9" id="KW-1185">Reference proteome</keyword>
<dbReference type="InterPro" id="IPR013525">
    <property type="entry name" value="ABC2_TM"/>
</dbReference>
<evidence type="ECO:0000313" key="8">
    <source>
        <dbReference type="EMBL" id="KAK9863182.1"/>
    </source>
</evidence>
<keyword evidence="2 6" id="KW-0812">Transmembrane</keyword>
<feature type="region of interest" description="Disordered" evidence="5">
    <location>
        <begin position="401"/>
        <end position="435"/>
    </location>
</feature>
<dbReference type="PANTHER" id="PTHR19229">
    <property type="entry name" value="ATP-BINDING CASSETTE TRANSPORTER SUBFAMILY A ABCA"/>
    <property type="match status" value="1"/>
</dbReference>
<feature type="compositionally biased region" description="Low complexity" evidence="5">
    <location>
        <begin position="401"/>
        <end position="418"/>
    </location>
</feature>
<dbReference type="Pfam" id="PF12698">
    <property type="entry name" value="ABC2_membrane_3"/>
    <property type="match status" value="1"/>
</dbReference>
<dbReference type="GO" id="GO:0140359">
    <property type="term" value="F:ABC-type transporter activity"/>
    <property type="evidence" value="ECO:0007669"/>
    <property type="project" value="InterPro"/>
</dbReference>
<feature type="region of interest" description="Disordered" evidence="5">
    <location>
        <begin position="803"/>
        <end position="831"/>
    </location>
</feature>
<dbReference type="GO" id="GO:0016020">
    <property type="term" value="C:membrane"/>
    <property type="evidence" value="ECO:0007669"/>
    <property type="project" value="UniProtKB-SubCell"/>
</dbReference>
<proteinExistence type="predicted"/>
<protein>
    <recommendedName>
        <fullName evidence="7">ABC-2 type transporter transmembrane domain-containing protein</fullName>
    </recommendedName>
</protein>
<evidence type="ECO:0000259" key="7">
    <source>
        <dbReference type="Pfam" id="PF12698"/>
    </source>
</evidence>
<accession>A0AAW1T2K6</accession>
<evidence type="ECO:0000256" key="2">
    <source>
        <dbReference type="ARBA" id="ARBA00022692"/>
    </source>
</evidence>
<comment type="caution">
    <text evidence="8">The sequence shown here is derived from an EMBL/GenBank/DDBJ whole genome shotgun (WGS) entry which is preliminary data.</text>
</comment>
<organism evidence="8 9">
    <name type="scientific">Apatococcus fuscideae</name>
    <dbReference type="NCBI Taxonomy" id="2026836"/>
    <lineage>
        <taxon>Eukaryota</taxon>
        <taxon>Viridiplantae</taxon>
        <taxon>Chlorophyta</taxon>
        <taxon>core chlorophytes</taxon>
        <taxon>Trebouxiophyceae</taxon>
        <taxon>Chlorellales</taxon>
        <taxon>Chlorellaceae</taxon>
        <taxon>Apatococcus</taxon>
    </lineage>
</organism>
<dbReference type="InterPro" id="IPR026082">
    <property type="entry name" value="ABCA"/>
</dbReference>
<evidence type="ECO:0000313" key="9">
    <source>
        <dbReference type="Proteomes" id="UP001485043"/>
    </source>
</evidence>
<evidence type="ECO:0000256" key="3">
    <source>
        <dbReference type="ARBA" id="ARBA00022989"/>
    </source>
</evidence>
<dbReference type="EMBL" id="JALJOV010000505">
    <property type="protein sequence ID" value="KAK9863182.1"/>
    <property type="molecule type" value="Genomic_DNA"/>
</dbReference>
<keyword evidence="3 6" id="KW-1133">Transmembrane helix</keyword>
<dbReference type="PANTHER" id="PTHR19229:SF154">
    <property type="entry name" value="ABC TRANSPORTER A FAMILY MEMBER 3-RELATED"/>
    <property type="match status" value="1"/>
</dbReference>
<evidence type="ECO:0000256" key="5">
    <source>
        <dbReference type="SAM" id="MobiDB-lite"/>
    </source>
</evidence>
<dbReference type="GO" id="GO:0005319">
    <property type="term" value="F:lipid transporter activity"/>
    <property type="evidence" value="ECO:0007669"/>
    <property type="project" value="TreeGrafter"/>
</dbReference>
<feature type="transmembrane region" description="Helical" evidence="6">
    <location>
        <begin position="485"/>
        <end position="507"/>
    </location>
</feature>
<reference evidence="8 9" key="1">
    <citation type="journal article" date="2024" name="Nat. Commun.">
        <title>Phylogenomics reveals the evolutionary origins of lichenization in chlorophyte algae.</title>
        <authorList>
            <person name="Puginier C."/>
            <person name="Libourel C."/>
            <person name="Otte J."/>
            <person name="Skaloud P."/>
            <person name="Haon M."/>
            <person name="Grisel S."/>
            <person name="Petersen M."/>
            <person name="Berrin J.G."/>
            <person name="Delaux P.M."/>
            <person name="Dal Grande F."/>
            <person name="Keller J."/>
        </authorList>
    </citation>
    <scope>NUCLEOTIDE SEQUENCE [LARGE SCALE GENOMIC DNA]</scope>
    <source>
        <strain evidence="8 9">SAG 2523</strain>
    </source>
</reference>
<evidence type="ECO:0000256" key="1">
    <source>
        <dbReference type="ARBA" id="ARBA00004141"/>
    </source>
</evidence>
<feature type="region of interest" description="Disordered" evidence="5">
    <location>
        <begin position="762"/>
        <end position="791"/>
    </location>
</feature>
<sequence length="912" mass="97367">MDMRGPESIQGGTFRQQSTALARKNLVFQRRRWGTNACLVATPFVFSMLLWALQAIINQQLSGPSYRCGCLCAACCDFVATGNTSGTGSAAGPETGQCYNATATRTCSPYAQCLAYDDTKCGVEYSAADQVAFCAVESPPLWPALIQAPADQLRGPASPTIMPSGLLDPGFSASDSPMLFTGADRSLAEQLMGLMFARNQTIADDLIEVSQSGALNAANASVSADGGQITAAAAALDSVLNQLGLVLSTSADPSLSLFLEPAFLPDASQLAAASNTSGLTAQQTLFFVQPNCSALDTVSQQVLSEIGAAIQNSTGVAVQCASFPPAWQDSSNLMDDEIFCGWSDSKCLFRGGRQVFIDQTGHSDTQTAREFVSALYDWRNTSRAGLNAVIRVNESISTTWSVSSSGSGLSNSGSSSSSGGSGGGSSSGSRPGQAAPGILRLNQPVNLASNAFLRLLQGPEYSVQLEGVKDMPRPATKLELDFSSLLGPLFFMWLMQLLLPVNVYALVHEKECGLRMMMRLQGLSDRALYMVYYTWQLALYLVFMAIFVGFGSAIGLKLFTKNSYGIQVLLYFIWGNVLSAWSLWLASWQMRARAAVLMCMAWVILSGFTAGLMLTTFIEQGPSIAATLLQLIPSFALYRGLYELAQYAFLADRNGGTGLTWSKLHEANNGMITIWIILAVEWAVFLVEAWYLDQVLGAGTGVTRSPLFFLCRVPSRQAAAPEAPAAASVLELSDVNHAVAGGGRESQGSCRQVAAELLHSQGNDRDTQSPLPSAAATIGAPHGASPGLLGSPALQGLMQMLSARQKRPVSEQQSPATPMLTATPASRLGSRTSIRVQDLPEEPHGRAECHAQATQLQSFDSGGTWACVREGDNSFIDLNFHLSQFRSLQNNERQAVLPNASCLRQAELHGHH</sequence>
<feature type="transmembrane region" description="Helical" evidence="6">
    <location>
        <begin position="595"/>
        <end position="618"/>
    </location>
</feature>
<evidence type="ECO:0000256" key="4">
    <source>
        <dbReference type="ARBA" id="ARBA00023136"/>
    </source>
</evidence>
<comment type="subcellular location">
    <subcellularLocation>
        <location evidence="1">Membrane</location>
        <topology evidence="1">Multi-pass membrane protein</topology>
    </subcellularLocation>
</comment>
<evidence type="ECO:0000256" key="6">
    <source>
        <dbReference type="SAM" id="Phobius"/>
    </source>
</evidence>
<feature type="transmembrane region" description="Helical" evidence="6">
    <location>
        <begin position="528"/>
        <end position="556"/>
    </location>
</feature>